<evidence type="ECO:0000313" key="2">
    <source>
        <dbReference type="Proteomes" id="UP000014585"/>
    </source>
</evidence>
<organism evidence="1 2">
    <name type="scientific">Cedecea davisae DSM 4568</name>
    <dbReference type="NCBI Taxonomy" id="566551"/>
    <lineage>
        <taxon>Bacteria</taxon>
        <taxon>Pseudomonadati</taxon>
        <taxon>Pseudomonadota</taxon>
        <taxon>Gammaproteobacteria</taxon>
        <taxon>Enterobacterales</taxon>
        <taxon>Enterobacteriaceae</taxon>
        <taxon>Cedecea</taxon>
    </lineage>
</organism>
<reference evidence="1 2" key="1">
    <citation type="submission" date="2013-04" db="EMBL/GenBank/DDBJ databases">
        <authorList>
            <person name="Weinstock G."/>
            <person name="Sodergren E."/>
            <person name="Lobos E.A."/>
            <person name="Fulton L."/>
            <person name="Fulton R."/>
            <person name="Courtney L."/>
            <person name="Fronick C."/>
            <person name="O'Laughlin M."/>
            <person name="Godfrey J."/>
            <person name="Wilson R.M."/>
            <person name="Miner T."/>
            <person name="Farmer C."/>
            <person name="Delehaunty K."/>
            <person name="Cordes M."/>
            <person name="Minx P."/>
            <person name="Tomlinson C."/>
            <person name="Chen J."/>
            <person name="Wollam A."/>
            <person name="Pepin K.H."/>
            <person name="Palsikar V.B."/>
            <person name="Zhang X."/>
            <person name="Suruliraj S."/>
            <person name="Perna N.T."/>
            <person name="Plunkett G."/>
            <person name="Warren W."/>
            <person name="Mitreva M."/>
            <person name="Mardis E.R."/>
            <person name="Wilson R.K."/>
        </authorList>
    </citation>
    <scope>NUCLEOTIDE SEQUENCE [LARGE SCALE GENOMIC DNA]</scope>
    <source>
        <strain evidence="1 2">DSM 4568</strain>
    </source>
</reference>
<gene>
    <name evidence="1" type="ORF">HMPREF0201_02377</name>
</gene>
<sequence>MLIEHFSGPVRETMLRYKLKKQQVRLLLPVISLNSILNFPRN</sequence>
<comment type="caution">
    <text evidence="1">The sequence shown here is derived from an EMBL/GenBank/DDBJ whole genome shotgun (WGS) entry which is preliminary data.</text>
</comment>
<accession>S3IVN6</accession>
<dbReference type="EMBL" id="ATDT01000021">
    <property type="protein sequence ID" value="EPF16631.1"/>
    <property type="molecule type" value="Genomic_DNA"/>
</dbReference>
<protein>
    <submittedName>
        <fullName evidence="1">Uncharacterized protein</fullName>
    </submittedName>
</protein>
<name>S3IVN6_9ENTR</name>
<proteinExistence type="predicted"/>
<dbReference type="Proteomes" id="UP000014585">
    <property type="component" value="Unassembled WGS sequence"/>
</dbReference>
<dbReference type="AlphaFoldDB" id="S3IVN6"/>
<evidence type="ECO:0000313" key="1">
    <source>
        <dbReference type="EMBL" id="EPF16631.1"/>
    </source>
</evidence>
<dbReference type="HOGENOM" id="CLU_3249031_0_0_6"/>